<protein>
    <submittedName>
        <fullName evidence="1">Uncharacterized protein</fullName>
    </submittedName>
</protein>
<dbReference type="AlphaFoldDB" id="A0A0A9CWJ0"/>
<accession>A0A0A9CWJ0</accession>
<dbReference type="EMBL" id="GBRH01217221">
    <property type="protein sequence ID" value="JAD80674.1"/>
    <property type="molecule type" value="Transcribed_RNA"/>
</dbReference>
<evidence type="ECO:0000313" key="1">
    <source>
        <dbReference type="EMBL" id="JAD80674.1"/>
    </source>
</evidence>
<proteinExistence type="predicted"/>
<name>A0A0A9CWJ0_ARUDO</name>
<organism evidence="1">
    <name type="scientific">Arundo donax</name>
    <name type="common">Giant reed</name>
    <name type="synonym">Donax arundinaceus</name>
    <dbReference type="NCBI Taxonomy" id="35708"/>
    <lineage>
        <taxon>Eukaryota</taxon>
        <taxon>Viridiplantae</taxon>
        <taxon>Streptophyta</taxon>
        <taxon>Embryophyta</taxon>
        <taxon>Tracheophyta</taxon>
        <taxon>Spermatophyta</taxon>
        <taxon>Magnoliopsida</taxon>
        <taxon>Liliopsida</taxon>
        <taxon>Poales</taxon>
        <taxon>Poaceae</taxon>
        <taxon>PACMAD clade</taxon>
        <taxon>Arundinoideae</taxon>
        <taxon>Arundineae</taxon>
        <taxon>Arundo</taxon>
    </lineage>
</organism>
<sequence>MSELLELTASTPDSALLTSFNPVEPLATLLKLSVLSTSQSGSVEAASVVAGIEHSGSDVFSSDL</sequence>
<reference evidence="1" key="1">
    <citation type="submission" date="2014-09" db="EMBL/GenBank/DDBJ databases">
        <authorList>
            <person name="Magalhaes I.L.F."/>
            <person name="Oliveira U."/>
            <person name="Santos F.R."/>
            <person name="Vidigal T.H.D.A."/>
            <person name="Brescovit A.D."/>
            <person name="Santos A.J."/>
        </authorList>
    </citation>
    <scope>NUCLEOTIDE SEQUENCE</scope>
    <source>
        <tissue evidence="1">Shoot tissue taken approximately 20 cm above the soil surface</tissue>
    </source>
</reference>
<reference evidence="1" key="2">
    <citation type="journal article" date="2015" name="Data Brief">
        <title>Shoot transcriptome of the giant reed, Arundo donax.</title>
        <authorList>
            <person name="Barrero R.A."/>
            <person name="Guerrero F.D."/>
            <person name="Moolhuijzen P."/>
            <person name="Goolsby J.A."/>
            <person name="Tidwell J."/>
            <person name="Bellgard S.E."/>
            <person name="Bellgard M.I."/>
        </authorList>
    </citation>
    <scope>NUCLEOTIDE SEQUENCE</scope>
    <source>
        <tissue evidence="1">Shoot tissue taken approximately 20 cm above the soil surface</tissue>
    </source>
</reference>